<proteinExistence type="inferred from homology"/>
<sequence>MNKIIHEISFDNRTKNDIDYHYEMNEILKNFAKYFKIKKKIILDVKIVSKRKIKQLNKQYRNKDYVTDILSFGNDDGLLFKQLPFILLGELIICYDKMLEQSIEFNHSIKREFCYLFTHGLVHLAGYDHEIEEERVKMNKIVDKIFKPLKINRE</sequence>
<dbReference type="GO" id="GO:0006364">
    <property type="term" value="P:rRNA processing"/>
    <property type="evidence" value="ECO:0007669"/>
    <property type="project" value="UniProtKB-UniRule"/>
</dbReference>
<dbReference type="InterPro" id="IPR020549">
    <property type="entry name" value="YbeY_CS"/>
</dbReference>
<dbReference type="EC" id="3.1.-.-" evidence="9"/>
<evidence type="ECO:0000256" key="9">
    <source>
        <dbReference type="HAMAP-Rule" id="MF_00009"/>
    </source>
</evidence>
<gene>
    <name evidence="9" type="primary">ybeY</name>
    <name evidence="10" type="ORF">NCTC10181_00364</name>
</gene>
<keyword evidence="8 9" id="KW-0862">Zinc</keyword>
<dbReference type="GO" id="GO:0006508">
    <property type="term" value="P:proteolysis"/>
    <property type="evidence" value="ECO:0007669"/>
    <property type="project" value="UniProtKB-KW"/>
</dbReference>
<keyword evidence="6 9" id="KW-0255">Endonuclease</keyword>
<evidence type="ECO:0000313" key="11">
    <source>
        <dbReference type="Proteomes" id="UP000290985"/>
    </source>
</evidence>
<name>A0A449B1U5_9BACT</name>
<comment type="function">
    <text evidence="9">Single strand-specific metallo-endoribonuclease involved in late-stage 70S ribosome quality control and in maturation of the 3' terminus of the 16S rRNA.</text>
</comment>
<dbReference type="Proteomes" id="UP000290985">
    <property type="component" value="Chromosome"/>
</dbReference>
<keyword evidence="2 9" id="KW-0690">Ribosome biogenesis</keyword>
<dbReference type="Pfam" id="PF02130">
    <property type="entry name" value="YbeY"/>
    <property type="match status" value="1"/>
</dbReference>
<keyword evidence="3 9" id="KW-0698">rRNA processing</keyword>
<keyword evidence="10" id="KW-0645">Protease</keyword>
<dbReference type="GO" id="GO:0005737">
    <property type="term" value="C:cytoplasm"/>
    <property type="evidence" value="ECO:0007669"/>
    <property type="project" value="UniProtKB-SubCell"/>
</dbReference>
<dbReference type="KEGG" id="mcit:NCTC10181_00364"/>
<evidence type="ECO:0000256" key="6">
    <source>
        <dbReference type="ARBA" id="ARBA00022759"/>
    </source>
</evidence>
<dbReference type="GO" id="GO:0004521">
    <property type="term" value="F:RNA endonuclease activity"/>
    <property type="evidence" value="ECO:0007669"/>
    <property type="project" value="UniProtKB-UniRule"/>
</dbReference>
<dbReference type="NCBIfam" id="TIGR00043">
    <property type="entry name" value="rRNA maturation RNase YbeY"/>
    <property type="match status" value="1"/>
</dbReference>
<keyword evidence="5 9" id="KW-0479">Metal-binding</keyword>
<evidence type="ECO:0000313" key="10">
    <source>
        <dbReference type="EMBL" id="VEU74515.1"/>
    </source>
</evidence>
<dbReference type="Gene3D" id="3.40.390.30">
    <property type="entry name" value="Metalloproteases ('zincins'), catalytic domain"/>
    <property type="match status" value="1"/>
</dbReference>
<keyword evidence="11" id="KW-1185">Reference proteome</keyword>
<reference evidence="10 11" key="1">
    <citation type="submission" date="2019-01" db="EMBL/GenBank/DDBJ databases">
        <authorList>
            <consortium name="Pathogen Informatics"/>
        </authorList>
    </citation>
    <scope>NUCLEOTIDE SEQUENCE [LARGE SCALE GENOMIC DNA]</scope>
    <source>
        <strain evidence="10 11">NCTC10181</strain>
    </source>
</reference>
<evidence type="ECO:0000256" key="8">
    <source>
        <dbReference type="ARBA" id="ARBA00022833"/>
    </source>
</evidence>
<dbReference type="EMBL" id="LR215036">
    <property type="protein sequence ID" value="VEU74515.1"/>
    <property type="molecule type" value="Genomic_DNA"/>
</dbReference>
<keyword evidence="10" id="KW-0482">Metalloprotease</keyword>
<evidence type="ECO:0000256" key="2">
    <source>
        <dbReference type="ARBA" id="ARBA00022517"/>
    </source>
</evidence>
<dbReference type="AlphaFoldDB" id="A0A449B1U5"/>
<accession>A0A449B1U5</accession>
<feature type="binding site" evidence="9">
    <location>
        <position position="119"/>
    </location>
    <ligand>
        <name>Zn(2+)</name>
        <dbReference type="ChEBI" id="CHEBI:29105"/>
        <note>catalytic</note>
    </ligand>
</feature>
<evidence type="ECO:0000256" key="7">
    <source>
        <dbReference type="ARBA" id="ARBA00022801"/>
    </source>
</evidence>
<evidence type="ECO:0000256" key="5">
    <source>
        <dbReference type="ARBA" id="ARBA00022723"/>
    </source>
</evidence>
<dbReference type="InterPro" id="IPR023091">
    <property type="entry name" value="MetalPrtase_cat_dom_sf_prd"/>
</dbReference>
<organism evidence="10 11">
    <name type="scientific">Mycoplasmopsis citelli</name>
    <dbReference type="NCBI Taxonomy" id="171281"/>
    <lineage>
        <taxon>Bacteria</taxon>
        <taxon>Bacillati</taxon>
        <taxon>Mycoplasmatota</taxon>
        <taxon>Mycoplasmoidales</taxon>
        <taxon>Metamycoplasmataceae</taxon>
        <taxon>Mycoplasmopsis</taxon>
    </lineage>
</organism>
<dbReference type="PROSITE" id="PS01306">
    <property type="entry name" value="UPF0054"/>
    <property type="match status" value="1"/>
</dbReference>
<keyword evidence="9" id="KW-0963">Cytoplasm</keyword>
<comment type="cofactor">
    <cofactor evidence="9">
        <name>Zn(2+)</name>
        <dbReference type="ChEBI" id="CHEBI:29105"/>
    </cofactor>
    <text evidence="9">Binds 1 zinc ion.</text>
</comment>
<dbReference type="RefSeq" id="WP_129725334.1">
    <property type="nucleotide sequence ID" value="NZ_LR215036.1"/>
</dbReference>
<comment type="similarity">
    <text evidence="1 9">Belongs to the endoribonuclease YbeY family.</text>
</comment>
<evidence type="ECO:0000256" key="3">
    <source>
        <dbReference type="ARBA" id="ARBA00022552"/>
    </source>
</evidence>
<dbReference type="PANTHER" id="PTHR46986">
    <property type="entry name" value="ENDORIBONUCLEASE YBEY, CHLOROPLASTIC"/>
    <property type="match status" value="1"/>
</dbReference>
<dbReference type="HAMAP" id="MF_00009">
    <property type="entry name" value="Endoribonucl_YbeY"/>
    <property type="match status" value="1"/>
</dbReference>
<evidence type="ECO:0000256" key="4">
    <source>
        <dbReference type="ARBA" id="ARBA00022722"/>
    </source>
</evidence>
<dbReference type="SUPFAM" id="SSF55486">
    <property type="entry name" value="Metalloproteases ('zincins'), catalytic domain"/>
    <property type="match status" value="1"/>
</dbReference>
<comment type="subcellular location">
    <subcellularLocation>
        <location evidence="9">Cytoplasm</location>
    </subcellularLocation>
</comment>
<keyword evidence="4 9" id="KW-0540">Nuclease</keyword>
<feature type="binding site" evidence="9">
    <location>
        <position position="123"/>
    </location>
    <ligand>
        <name>Zn(2+)</name>
        <dbReference type="ChEBI" id="CHEBI:29105"/>
        <note>catalytic</note>
    </ligand>
</feature>
<keyword evidence="7 9" id="KW-0378">Hydrolase</keyword>
<feature type="binding site" evidence="9">
    <location>
        <position position="129"/>
    </location>
    <ligand>
        <name>Zn(2+)</name>
        <dbReference type="ChEBI" id="CHEBI:29105"/>
        <note>catalytic</note>
    </ligand>
</feature>
<dbReference type="OrthoDB" id="9807740at2"/>
<protein>
    <recommendedName>
        <fullName evidence="9">Endoribonuclease YbeY</fullName>
        <ecNumber evidence="9">3.1.-.-</ecNumber>
    </recommendedName>
</protein>
<dbReference type="GO" id="GO:0008270">
    <property type="term" value="F:zinc ion binding"/>
    <property type="evidence" value="ECO:0007669"/>
    <property type="project" value="UniProtKB-UniRule"/>
</dbReference>
<dbReference type="GO" id="GO:0004222">
    <property type="term" value="F:metalloendopeptidase activity"/>
    <property type="evidence" value="ECO:0007669"/>
    <property type="project" value="InterPro"/>
</dbReference>
<dbReference type="InterPro" id="IPR002036">
    <property type="entry name" value="YbeY"/>
</dbReference>
<evidence type="ECO:0000256" key="1">
    <source>
        <dbReference type="ARBA" id="ARBA00010875"/>
    </source>
</evidence>
<dbReference type="PANTHER" id="PTHR46986:SF1">
    <property type="entry name" value="ENDORIBONUCLEASE YBEY, CHLOROPLASTIC"/>
    <property type="match status" value="1"/>
</dbReference>